<evidence type="ECO:0008006" key="3">
    <source>
        <dbReference type="Google" id="ProtNLM"/>
    </source>
</evidence>
<protein>
    <recommendedName>
        <fullName evidence="3">TraR/DksA family transcriptional regulator</fullName>
    </recommendedName>
</protein>
<organism evidence="1 2">
    <name type="scientific">Paraburkholderia caffeinilytica</name>
    <dbReference type="NCBI Taxonomy" id="1761016"/>
    <lineage>
        <taxon>Bacteria</taxon>
        <taxon>Pseudomonadati</taxon>
        <taxon>Pseudomonadota</taxon>
        <taxon>Betaproteobacteria</taxon>
        <taxon>Burkholderiales</taxon>
        <taxon>Burkholderiaceae</taxon>
        <taxon>Paraburkholderia</taxon>
    </lineage>
</organism>
<reference evidence="2" key="1">
    <citation type="journal article" date="2019" name="Int. J. Syst. Evol. Microbiol.">
        <title>The Global Catalogue of Microorganisms (GCM) 10K type strain sequencing project: providing services to taxonomists for standard genome sequencing and annotation.</title>
        <authorList>
            <consortium name="The Broad Institute Genomics Platform"/>
            <consortium name="The Broad Institute Genome Sequencing Center for Infectious Disease"/>
            <person name="Wu L."/>
            <person name="Ma J."/>
        </authorList>
    </citation>
    <scope>NUCLEOTIDE SEQUENCE [LARGE SCALE GENOMIC DNA]</scope>
    <source>
        <strain evidence="2">CGMCC 1.15103</strain>
    </source>
</reference>
<gene>
    <name evidence="1" type="ORF">GCM10011400_51450</name>
</gene>
<comment type="caution">
    <text evidence="1">The sequence shown here is derived from an EMBL/GenBank/DDBJ whole genome shotgun (WGS) entry which is preliminary data.</text>
</comment>
<dbReference type="EMBL" id="BMHL01000010">
    <property type="protein sequence ID" value="GGC57493.1"/>
    <property type="molecule type" value="Genomic_DNA"/>
</dbReference>
<proteinExistence type="predicted"/>
<name>A0ABQ1NFD9_9BURK</name>
<dbReference type="Proteomes" id="UP000602004">
    <property type="component" value="Unassembled WGS sequence"/>
</dbReference>
<dbReference type="RefSeq" id="WP_115776950.1">
    <property type="nucleotide sequence ID" value="NZ_BMHL01000010.1"/>
</dbReference>
<sequence length="79" mass="9064">MTSIDEQRAEERAAIDNERRAFERRQRAFIKVHQQFAPQGNGAPTDVDLEELDAADADHRAAVAEMDRISEEIRTGKRR</sequence>
<accession>A0ABQ1NFD9</accession>
<evidence type="ECO:0000313" key="1">
    <source>
        <dbReference type="EMBL" id="GGC57493.1"/>
    </source>
</evidence>
<keyword evidence="2" id="KW-1185">Reference proteome</keyword>
<evidence type="ECO:0000313" key="2">
    <source>
        <dbReference type="Proteomes" id="UP000602004"/>
    </source>
</evidence>